<evidence type="ECO:0000256" key="3">
    <source>
        <dbReference type="ARBA" id="ARBA00022679"/>
    </source>
</evidence>
<dbReference type="Pfam" id="PF00550">
    <property type="entry name" value="PP-binding"/>
    <property type="match status" value="1"/>
</dbReference>
<dbReference type="PROSITE" id="PS52019">
    <property type="entry name" value="PKS_MFAS_DH"/>
    <property type="match status" value="1"/>
</dbReference>
<dbReference type="Gene3D" id="3.40.50.720">
    <property type="entry name" value="NAD(P)-binding Rossmann-like Domain"/>
    <property type="match status" value="1"/>
</dbReference>
<dbReference type="InterPro" id="IPR049552">
    <property type="entry name" value="PKS_DH_N"/>
</dbReference>
<dbReference type="Gene3D" id="3.30.70.3290">
    <property type="match status" value="1"/>
</dbReference>
<dbReference type="InterPro" id="IPR006162">
    <property type="entry name" value="Ppantetheine_attach_site"/>
</dbReference>
<dbReference type="InterPro" id="IPR036291">
    <property type="entry name" value="NAD(P)-bd_dom_sf"/>
</dbReference>
<dbReference type="SUPFAM" id="SSF55048">
    <property type="entry name" value="Probable ACP-binding domain of malonyl-CoA ACP transacylase"/>
    <property type="match status" value="1"/>
</dbReference>
<dbReference type="InterPro" id="IPR049551">
    <property type="entry name" value="PKS_DH_C"/>
</dbReference>
<dbReference type="SUPFAM" id="SSF47336">
    <property type="entry name" value="ACP-like"/>
    <property type="match status" value="1"/>
</dbReference>
<dbReference type="InterPro" id="IPR016035">
    <property type="entry name" value="Acyl_Trfase/lysoPLipase"/>
</dbReference>
<dbReference type="Pfam" id="PF08659">
    <property type="entry name" value="KR"/>
    <property type="match status" value="1"/>
</dbReference>
<dbReference type="PROSITE" id="PS50075">
    <property type="entry name" value="CARRIER"/>
    <property type="match status" value="1"/>
</dbReference>
<dbReference type="PANTHER" id="PTHR43775:SF51">
    <property type="entry name" value="INACTIVE PHENOLPHTHIOCEROL SYNTHESIS POLYKETIDE SYNTHASE TYPE I PKS1-RELATED"/>
    <property type="match status" value="1"/>
</dbReference>
<dbReference type="Pfam" id="PF22621">
    <property type="entry name" value="CurL-like_PKS_C"/>
    <property type="match status" value="1"/>
</dbReference>
<dbReference type="Proteomes" id="UP001600165">
    <property type="component" value="Unassembled WGS sequence"/>
</dbReference>
<feature type="active site" description="Proton donor; for dehydratase activity" evidence="4">
    <location>
        <position position="1569"/>
    </location>
</feature>
<reference evidence="8 9" key="1">
    <citation type="submission" date="2024-10" db="EMBL/GenBank/DDBJ databases">
        <authorList>
            <person name="Ratan Roy A."/>
            <person name="Morales Sandoval P.H."/>
            <person name="De Los Santos Villalobos S."/>
            <person name="Chakraborty S."/>
            <person name="Mukherjee J."/>
        </authorList>
    </citation>
    <scope>NUCLEOTIDE SEQUENCE [LARGE SCALE GENOMIC DNA]</scope>
    <source>
        <strain evidence="8 9">S1</strain>
    </source>
</reference>
<dbReference type="SMART" id="SM00827">
    <property type="entry name" value="PKS_AT"/>
    <property type="match status" value="1"/>
</dbReference>
<feature type="active site" description="Proton acceptor; for dehydratase activity" evidence="4">
    <location>
        <position position="1398"/>
    </location>
</feature>
<dbReference type="InterPro" id="IPR020841">
    <property type="entry name" value="PKS_Beta-ketoAc_synthase_dom"/>
</dbReference>
<dbReference type="InterPro" id="IPR050091">
    <property type="entry name" value="PKS_NRPS_Biosynth_Enz"/>
</dbReference>
<dbReference type="SMART" id="SM00826">
    <property type="entry name" value="PKS_DH"/>
    <property type="match status" value="1"/>
</dbReference>
<evidence type="ECO:0000259" key="7">
    <source>
        <dbReference type="PROSITE" id="PS52019"/>
    </source>
</evidence>
<evidence type="ECO:0000313" key="9">
    <source>
        <dbReference type="Proteomes" id="UP001600165"/>
    </source>
</evidence>
<dbReference type="InterPro" id="IPR016039">
    <property type="entry name" value="Thiolase-like"/>
</dbReference>
<dbReference type="PROSITE" id="PS52004">
    <property type="entry name" value="KS3_2"/>
    <property type="match status" value="1"/>
</dbReference>
<comment type="caution">
    <text evidence="8">The sequence shown here is derived from an EMBL/GenBank/DDBJ whole genome shotgun (WGS) entry which is preliminary data.</text>
</comment>
<dbReference type="Pfam" id="PF00109">
    <property type="entry name" value="ketoacyl-synt"/>
    <property type="match status" value="1"/>
</dbReference>
<name>A0ABW6IK69_9CYAN</name>
<dbReference type="SMART" id="SM00822">
    <property type="entry name" value="PKS_KR"/>
    <property type="match status" value="1"/>
</dbReference>
<dbReference type="Gene3D" id="1.10.1200.10">
    <property type="entry name" value="ACP-like"/>
    <property type="match status" value="1"/>
</dbReference>
<dbReference type="PROSITE" id="PS00012">
    <property type="entry name" value="PHOSPHOPANTETHEINE"/>
    <property type="match status" value="1"/>
</dbReference>
<accession>A0ABW6IK69</accession>
<dbReference type="InterPro" id="IPR001227">
    <property type="entry name" value="Ac_transferase_dom_sf"/>
</dbReference>
<dbReference type="Pfam" id="PF21089">
    <property type="entry name" value="PKS_DH_N"/>
    <property type="match status" value="1"/>
</dbReference>
<protein>
    <submittedName>
        <fullName evidence="8">SDR family NAD(P)-dependent oxidoreductase</fullName>
    </submittedName>
</protein>
<dbReference type="SMART" id="SM00825">
    <property type="entry name" value="PKS_KS"/>
    <property type="match status" value="1"/>
</dbReference>
<dbReference type="InterPro" id="IPR036736">
    <property type="entry name" value="ACP-like_sf"/>
</dbReference>
<feature type="domain" description="PKS/mFAS DH" evidence="7">
    <location>
        <begin position="1367"/>
        <end position="1649"/>
    </location>
</feature>
<keyword evidence="1" id="KW-0596">Phosphopantetheine</keyword>
<dbReference type="InterPro" id="IPR009081">
    <property type="entry name" value="PP-bd_ACP"/>
</dbReference>
<dbReference type="Gene3D" id="3.40.366.10">
    <property type="entry name" value="Malonyl-Coenzyme A Acyl Carrier Protein, domain 2"/>
    <property type="match status" value="1"/>
</dbReference>
<dbReference type="Pfam" id="PF00698">
    <property type="entry name" value="Acyl_transf_1"/>
    <property type="match status" value="1"/>
</dbReference>
<feature type="region of interest" description="C-terminal hotdog fold" evidence="4">
    <location>
        <begin position="1506"/>
        <end position="1649"/>
    </location>
</feature>
<proteinExistence type="predicted"/>
<dbReference type="Pfam" id="PF02801">
    <property type="entry name" value="Ketoacyl-synt_C"/>
    <property type="match status" value="1"/>
</dbReference>
<keyword evidence="2" id="KW-0597">Phosphoprotein</keyword>
<dbReference type="SUPFAM" id="SSF51735">
    <property type="entry name" value="NAD(P)-binding Rossmann-fold domains"/>
    <property type="match status" value="2"/>
</dbReference>
<dbReference type="SUPFAM" id="SSF53901">
    <property type="entry name" value="Thiolase-like"/>
    <property type="match status" value="1"/>
</dbReference>
<dbReference type="InterPro" id="IPR049490">
    <property type="entry name" value="C883_1060-like_KR_N"/>
</dbReference>
<dbReference type="InterPro" id="IPR018201">
    <property type="entry name" value="Ketoacyl_synth_AS"/>
</dbReference>
<evidence type="ECO:0000313" key="8">
    <source>
        <dbReference type="EMBL" id="MFE4108626.1"/>
    </source>
</evidence>
<dbReference type="InterPro" id="IPR057326">
    <property type="entry name" value="KR_dom"/>
</dbReference>
<evidence type="ECO:0000256" key="4">
    <source>
        <dbReference type="PROSITE-ProRule" id="PRU01363"/>
    </source>
</evidence>
<dbReference type="PANTHER" id="PTHR43775">
    <property type="entry name" value="FATTY ACID SYNTHASE"/>
    <property type="match status" value="1"/>
</dbReference>
<dbReference type="Pfam" id="PF21394">
    <property type="entry name" value="Beta-ketacyl_N"/>
    <property type="match status" value="1"/>
</dbReference>
<dbReference type="InterPro" id="IPR014030">
    <property type="entry name" value="Ketoacyl_synth_N"/>
</dbReference>
<evidence type="ECO:0000259" key="5">
    <source>
        <dbReference type="PROSITE" id="PS50075"/>
    </source>
</evidence>
<dbReference type="InterPro" id="IPR014031">
    <property type="entry name" value="Ketoacyl_synth_C"/>
</dbReference>
<dbReference type="InterPro" id="IPR014043">
    <property type="entry name" value="Acyl_transferase_dom"/>
</dbReference>
<dbReference type="CDD" id="cd00833">
    <property type="entry name" value="PKS"/>
    <property type="match status" value="1"/>
</dbReference>
<sequence length="1875" mass="203315">MNQAKPLSTAIDDLDIAIIGMAGRFPGANTLEQFWHNLQHGVESISFLSEETLQAAGVTPEQWTHPHYVKASSQLDDIEWFDASFFGLSPREAEIMDPQHRLFLECAWEALETAGYVPEGSVGVYAGANMNSYLINLYSNQNLVADLGEQITFGNSKDFMPTRLSYKLNLHGPSLNIQTACSTSLVAVHVACQSLLNQECDMALAGGVSVKIPQTAGYQYREDDIFSPDGHCRAFDAQAQGTIFGSGVGVVVLKRLAEAIAAGDSIQAIIKGSAINNDGALKVSYSAPSVAGQAEVIVEALSAAGVAADSISYIEAHGTGTAIGDPIEVQALTQAFRTATTRIGFCALGSVKTNVGHLVAASGIAGLIKTVLALKHRQIPPSLHFHQPNPQIDFATSPFYVNTQLAAWPSTGTPRRAGVSSFGMGGTNAHVVLQEAPPRPADAPCRPGQLLLLSAKTPSALEAATQNLVTHLQQRQSDLADIAYTLQVGRQAFNYRRLVVCHEATEAVQKLATCEPQHVLTHHHASGSSPTVVFMFPGQGAQYAAMGRGLYETEPVFRQQIDQCCQLLKPHLDLDLREVLYPASEKYPQAATDALSQTGYAQVALFVVEYALAQLWMSWGVQPEACIGHSLGEYVAATLAGVFTLEDALGLIAARGRLMQQLPAGAMLSVQASIADLPPFLAESLTIASDNSPCHCVLAGAVTAIAQAESALRQAGIRCRQLAVSHAFHSADVDPILDTFAATLQTIALKPPRLPFLSNVSGTWIHPTEASDPRYWVRHLRQSVRFRQGISEVLRQPARILLEVGPGQTLSTFAKQQAGGEAVVLTTMRPPQAESADRAVLLRALGQFWLAGGTVDWARFNAPEQRQRVPLPTYPFERQRYWIDRQPTASSSAQPSLAKKADIADWFYIPIWKQSVLTCPPPLEAATLLIFADELGLSDQLAHRLQSAGQVVIVVEAGERFERLNRHTYRLNPAQAQQYDQLLQALSASDRWPDQIIHSWTVTPSTRLTLDTLDASQTRGFYSLLFLAQALGRYHLKQPLPITVISSHLQRVLETDSLCPDKATLLGPLRVIEQEYPDLNCRSIDVSLPALDSRQFQQLVSALLVELQTQSSDRCVAYRGQQRWVQVFEPLPLSETEAVPQLRSQGVYLITGGLGGIGLTLAAYLAKRVQARLILIGRSAFPDKADWPQWLEERGLEDETSQKIQSLQRLEATGAKILVIRADVTHLAQMQAAIAQSLACYGTLHGVIHAAGLPGGGVIQQKTRHKVESVLAPKVKGTLILHQLCQDLPLDFFLLCSSLNSVIGGVGQVDYCAANAFLDAFAHAQTDADGPLIRSLNWDAWQSVGMAAEGDRSALSPSAAPARAVDHPLLDTCLLKTADRAVYATDLTVKDNWVLSEHRLQGKAVLVGTAYLEMARAAVADYRDAVEAIALQDVYFLSPLEVEDTGSKQVQIHLQRQGEAIDFVIQSLSATETNQWQVHAKGTALCLTATQDLATRSITAIAAQCQQQTIVISPEAAEPASGRLAEFGPRWTNLQQIQVGQHQALATLELPACFRSDLAAYSLHPALLDLATGFMRRVYGGVYLPFSYKQLIVKRSLPSRLYSYVQACPQQDTHTETLTFDVQLLDEQGKELVTVHAFTMRKVKLAAGLAQAGSAKAISAQAFAGGSAPTLAATASPQAIAQRGLTPEEGIEVLRRGLQARWPQLLISTRDLAAVMAQKQSALWQQASPPAPTNQQPSYPRPQMGTAYVAPRTPIEQKTAEIWQQYLGITNIGIHDPFFELGGDSLLATQVISAMRQAFAVDLPLHSLFETPTVAQQSHQIQQLQAQATASGAAARTPIQQLNRSQALSSANLDQLSEQEIDALLNQMLAEEVNS</sequence>
<evidence type="ECO:0000256" key="2">
    <source>
        <dbReference type="ARBA" id="ARBA00022553"/>
    </source>
</evidence>
<dbReference type="Gene3D" id="3.30.70.250">
    <property type="entry name" value="Malonyl-CoA ACP transacylase, ACP-binding"/>
    <property type="match status" value="1"/>
</dbReference>
<feature type="domain" description="Ketosynthase family 3 (KS3)" evidence="6">
    <location>
        <begin position="13"/>
        <end position="435"/>
    </location>
</feature>
<evidence type="ECO:0000256" key="1">
    <source>
        <dbReference type="ARBA" id="ARBA00022450"/>
    </source>
</evidence>
<dbReference type="InterPro" id="IPR049900">
    <property type="entry name" value="PKS_mFAS_DH"/>
</dbReference>
<feature type="domain" description="Carrier" evidence="5">
    <location>
        <begin position="1750"/>
        <end position="1825"/>
    </location>
</feature>
<dbReference type="RefSeq" id="WP_377968251.1">
    <property type="nucleotide sequence ID" value="NZ_JBHZOL010000120.1"/>
</dbReference>
<keyword evidence="9" id="KW-1185">Reference proteome</keyword>
<dbReference type="InterPro" id="IPR013968">
    <property type="entry name" value="PKS_KR"/>
</dbReference>
<gene>
    <name evidence="8" type="ORF">ACFVKH_20310</name>
</gene>
<organism evidence="8 9">
    <name type="scientific">Almyronema epifaneia S1</name>
    <dbReference type="NCBI Taxonomy" id="2991925"/>
    <lineage>
        <taxon>Bacteria</taxon>
        <taxon>Bacillati</taxon>
        <taxon>Cyanobacteriota</taxon>
        <taxon>Cyanophyceae</taxon>
        <taxon>Nodosilineales</taxon>
        <taxon>Nodosilineaceae</taxon>
        <taxon>Almyronema</taxon>
        <taxon>Almyronema epifaneia</taxon>
    </lineage>
</organism>
<dbReference type="InterPro" id="IPR016036">
    <property type="entry name" value="Malonyl_transacylase_ACP-bd"/>
</dbReference>
<evidence type="ECO:0000259" key="6">
    <source>
        <dbReference type="PROSITE" id="PS52004"/>
    </source>
</evidence>
<dbReference type="InterPro" id="IPR042104">
    <property type="entry name" value="PKS_dehydratase_sf"/>
</dbReference>
<dbReference type="SUPFAM" id="SSF52151">
    <property type="entry name" value="FabD/lysophospholipase-like"/>
    <property type="match status" value="1"/>
</dbReference>
<dbReference type="Gene3D" id="3.40.47.10">
    <property type="match status" value="1"/>
</dbReference>
<dbReference type="PROSITE" id="PS00606">
    <property type="entry name" value="KS3_1"/>
    <property type="match status" value="1"/>
</dbReference>
<keyword evidence="3" id="KW-0808">Transferase</keyword>
<dbReference type="InterPro" id="IPR020807">
    <property type="entry name" value="PKS_DH"/>
</dbReference>
<dbReference type="EMBL" id="JBHZOL010000120">
    <property type="protein sequence ID" value="MFE4108626.1"/>
    <property type="molecule type" value="Genomic_DNA"/>
</dbReference>
<dbReference type="Gene3D" id="3.10.129.110">
    <property type="entry name" value="Polyketide synthase dehydratase"/>
    <property type="match status" value="1"/>
</dbReference>
<dbReference type="Pfam" id="PF14765">
    <property type="entry name" value="PS-DH"/>
    <property type="match status" value="1"/>
</dbReference>
<feature type="region of interest" description="N-terminal hotdog fold" evidence="4">
    <location>
        <begin position="1367"/>
        <end position="1491"/>
    </location>
</feature>
<dbReference type="CDD" id="cd08953">
    <property type="entry name" value="KR_2_SDR_x"/>
    <property type="match status" value="1"/>
</dbReference>